<protein>
    <submittedName>
        <fullName evidence="2">Diguanylate cyclase (GGDEF)-like protein</fullName>
    </submittedName>
</protein>
<keyword evidence="3" id="KW-1185">Reference proteome</keyword>
<reference evidence="2 3" key="1">
    <citation type="submission" date="2019-03" db="EMBL/GenBank/DDBJ databases">
        <title>Genomic Encyclopedia of Type Strains, Phase IV (KMG-IV): sequencing the most valuable type-strain genomes for metagenomic binning, comparative biology and taxonomic classification.</title>
        <authorList>
            <person name="Goeker M."/>
        </authorList>
    </citation>
    <scope>NUCLEOTIDE SEQUENCE [LARGE SCALE GENOMIC DNA]</scope>
    <source>
        <strain evidence="2 3">DSM 29481</strain>
    </source>
</reference>
<proteinExistence type="predicted"/>
<comment type="caution">
    <text evidence="2">The sequence shown here is derived from an EMBL/GenBank/DDBJ whole genome shotgun (WGS) entry which is preliminary data.</text>
</comment>
<dbReference type="EMBL" id="SMBP01000001">
    <property type="protein sequence ID" value="TCU63419.1"/>
    <property type="molecule type" value="Genomic_DNA"/>
</dbReference>
<dbReference type="PANTHER" id="PTHR45138:SF9">
    <property type="entry name" value="DIGUANYLATE CYCLASE DGCM-RELATED"/>
    <property type="match status" value="1"/>
</dbReference>
<dbReference type="RefSeq" id="WP_008688351.1">
    <property type="nucleotide sequence ID" value="NZ_AP024510.1"/>
</dbReference>
<dbReference type="PROSITE" id="PS50887">
    <property type="entry name" value="GGDEF"/>
    <property type="match status" value="1"/>
</dbReference>
<dbReference type="CDD" id="cd01949">
    <property type="entry name" value="GGDEF"/>
    <property type="match status" value="1"/>
</dbReference>
<dbReference type="GO" id="GO:0005886">
    <property type="term" value="C:plasma membrane"/>
    <property type="evidence" value="ECO:0007669"/>
    <property type="project" value="TreeGrafter"/>
</dbReference>
<evidence type="ECO:0000313" key="3">
    <source>
        <dbReference type="Proteomes" id="UP000295773"/>
    </source>
</evidence>
<dbReference type="Pfam" id="PF00990">
    <property type="entry name" value="GGDEF"/>
    <property type="match status" value="1"/>
</dbReference>
<dbReference type="Gene3D" id="3.30.70.270">
    <property type="match status" value="1"/>
</dbReference>
<dbReference type="GO" id="GO:1902201">
    <property type="term" value="P:negative regulation of bacterial-type flagellum-dependent cell motility"/>
    <property type="evidence" value="ECO:0007669"/>
    <property type="project" value="TreeGrafter"/>
</dbReference>
<evidence type="ECO:0000313" key="2">
    <source>
        <dbReference type="EMBL" id="TCU63419.1"/>
    </source>
</evidence>
<dbReference type="GO" id="GO:0043709">
    <property type="term" value="P:cell adhesion involved in single-species biofilm formation"/>
    <property type="evidence" value="ECO:0007669"/>
    <property type="project" value="TreeGrafter"/>
</dbReference>
<dbReference type="AlphaFoldDB" id="A0A4R3TLQ0"/>
<dbReference type="Proteomes" id="UP000295773">
    <property type="component" value="Unassembled WGS sequence"/>
</dbReference>
<dbReference type="GO" id="GO:0052621">
    <property type="term" value="F:diguanylate cyclase activity"/>
    <property type="evidence" value="ECO:0007669"/>
    <property type="project" value="TreeGrafter"/>
</dbReference>
<accession>A0A4R3TLQ0</accession>
<gene>
    <name evidence="2" type="ORF">EDD61_10170</name>
</gene>
<dbReference type="SUPFAM" id="SSF55073">
    <property type="entry name" value="Nucleotide cyclase"/>
    <property type="match status" value="1"/>
</dbReference>
<sequence length="278" mass="32144">MTMDEARALVTQLNLVFDIVRFVDVRMMQEYTFAEDGQFIGHPYHCYNVWKKKRRCENCISAKAFIHRGRMTKFEFIDNEVYHVIAMYTEIDKIAYVLEMVTLITDEALFSAYGNNEFVETINRYNRKLYTDPLTGVYNRRYYEEQLSGLSKEFSIAMLDVDDFKNINDTYGHKAGDDSLCNIVTTISSLLVEDDSLIRYGGDEFLILFQHMNKTGFIQKLESIRKAVENIRLQDYPSIKLSVSIGGISAIQEAMDAIEAADIQLYKAKHSKNCVQVD</sequence>
<dbReference type="GeneID" id="73795715"/>
<dbReference type="NCBIfam" id="TIGR00254">
    <property type="entry name" value="GGDEF"/>
    <property type="match status" value="1"/>
</dbReference>
<dbReference type="SMART" id="SM00267">
    <property type="entry name" value="GGDEF"/>
    <property type="match status" value="1"/>
</dbReference>
<dbReference type="InterPro" id="IPR000160">
    <property type="entry name" value="GGDEF_dom"/>
</dbReference>
<dbReference type="PANTHER" id="PTHR45138">
    <property type="entry name" value="REGULATORY COMPONENTS OF SENSORY TRANSDUCTION SYSTEM"/>
    <property type="match status" value="1"/>
</dbReference>
<dbReference type="InterPro" id="IPR029787">
    <property type="entry name" value="Nucleotide_cyclase"/>
</dbReference>
<dbReference type="InterPro" id="IPR050469">
    <property type="entry name" value="Diguanylate_Cyclase"/>
</dbReference>
<organism evidence="2 3">
    <name type="scientific">Longicatena caecimuris</name>
    <dbReference type="NCBI Taxonomy" id="1796635"/>
    <lineage>
        <taxon>Bacteria</taxon>
        <taxon>Bacillati</taxon>
        <taxon>Bacillota</taxon>
        <taxon>Erysipelotrichia</taxon>
        <taxon>Erysipelotrichales</taxon>
        <taxon>Erysipelotrichaceae</taxon>
        <taxon>Longicatena</taxon>
    </lineage>
</organism>
<dbReference type="InterPro" id="IPR043128">
    <property type="entry name" value="Rev_trsase/Diguanyl_cyclase"/>
</dbReference>
<name>A0A4R3TLQ0_9FIRM</name>
<evidence type="ECO:0000259" key="1">
    <source>
        <dbReference type="PROSITE" id="PS50887"/>
    </source>
</evidence>
<feature type="domain" description="GGDEF" evidence="1">
    <location>
        <begin position="152"/>
        <end position="278"/>
    </location>
</feature>